<accession>A0A804RRH7</accession>
<protein>
    <submittedName>
        <fullName evidence="1">Uncharacterized protein</fullName>
    </submittedName>
</protein>
<dbReference type="Proteomes" id="UP000007305">
    <property type="component" value="Unassembled WGS sequence"/>
</dbReference>
<evidence type="ECO:0000313" key="2">
    <source>
        <dbReference type="Proteomes" id="UP000007305"/>
    </source>
</evidence>
<sequence>MAHRSFSDPPETLSPSFSPVCPWIHGLFPTIEFAVVPSSSLPNFGDPGATLAHARLNSGDLTAVERSGVARSRLFPRLTHNPQLLFPYHYLLQLPVLSWPIKTTPSAIFSFSPIRKARLSLPYLLVVSRKGVHLKLLVETRVEVWSSAIDLLRWNTVRNTSPTPPRLVRSRIPFLLSCCACMPPWPAPWLSTAVGEPLWPLRREPACPSLAIAACVRPWLL</sequence>
<dbReference type="AlphaFoldDB" id="A0A804RRH7"/>
<dbReference type="EnsemblPlants" id="Zm00001eb434850_T001">
    <property type="protein sequence ID" value="Zm00001eb434850_P001"/>
    <property type="gene ID" value="Zm00001eb434850"/>
</dbReference>
<proteinExistence type="predicted"/>
<name>A0A804RRH7_MAIZE</name>
<evidence type="ECO:0000313" key="1">
    <source>
        <dbReference type="EnsemblPlants" id="Zm00001eb434850_P001"/>
    </source>
</evidence>
<keyword evidence="2" id="KW-1185">Reference proteome</keyword>
<organism evidence="1 2">
    <name type="scientific">Zea mays</name>
    <name type="common">Maize</name>
    <dbReference type="NCBI Taxonomy" id="4577"/>
    <lineage>
        <taxon>Eukaryota</taxon>
        <taxon>Viridiplantae</taxon>
        <taxon>Streptophyta</taxon>
        <taxon>Embryophyta</taxon>
        <taxon>Tracheophyta</taxon>
        <taxon>Spermatophyta</taxon>
        <taxon>Magnoliopsida</taxon>
        <taxon>Liliopsida</taxon>
        <taxon>Poales</taxon>
        <taxon>Poaceae</taxon>
        <taxon>PACMAD clade</taxon>
        <taxon>Panicoideae</taxon>
        <taxon>Andropogonodae</taxon>
        <taxon>Andropogoneae</taxon>
        <taxon>Tripsacinae</taxon>
        <taxon>Zea</taxon>
    </lineage>
</organism>
<dbReference type="Gramene" id="Zm00001eb434850_T001">
    <property type="protein sequence ID" value="Zm00001eb434850_P001"/>
    <property type="gene ID" value="Zm00001eb434850"/>
</dbReference>
<dbReference type="InParanoid" id="A0A804RRH7"/>
<reference evidence="1" key="1">
    <citation type="submission" date="2021-05" db="UniProtKB">
        <authorList>
            <consortium name="EnsemblPlants"/>
        </authorList>
    </citation>
    <scope>IDENTIFICATION</scope>
    <source>
        <strain evidence="1">cv. B73</strain>
    </source>
</reference>